<evidence type="ECO:0000256" key="6">
    <source>
        <dbReference type="ARBA" id="ARBA00023136"/>
    </source>
</evidence>
<comment type="subcellular location">
    <subcellularLocation>
        <location evidence="1">Cell membrane</location>
        <topology evidence="1">Single-pass membrane protein</topology>
    </subcellularLocation>
    <subcellularLocation>
        <location evidence="7">Cell membrane</location>
        <topology evidence="7">Single-pass type II membrane protein</topology>
    </subcellularLocation>
</comment>
<comment type="similarity">
    <text evidence="2 7">Belongs to the ExbD/TolR family.</text>
</comment>
<evidence type="ECO:0000256" key="3">
    <source>
        <dbReference type="ARBA" id="ARBA00022475"/>
    </source>
</evidence>
<evidence type="ECO:0000313" key="10">
    <source>
        <dbReference type="Proteomes" id="UP000198417"/>
    </source>
</evidence>
<evidence type="ECO:0000313" key="9">
    <source>
        <dbReference type="EMBL" id="SNR73543.1"/>
    </source>
</evidence>
<gene>
    <name evidence="9" type="ORF">SAMN06265370_11953</name>
</gene>
<dbReference type="EMBL" id="FZNN01000019">
    <property type="protein sequence ID" value="SNR73543.1"/>
    <property type="molecule type" value="Genomic_DNA"/>
</dbReference>
<dbReference type="RefSeq" id="WP_089272822.1">
    <property type="nucleotide sequence ID" value="NZ_FZNN01000019.1"/>
</dbReference>
<name>A0A238YSH0_9RHOB</name>
<evidence type="ECO:0000256" key="1">
    <source>
        <dbReference type="ARBA" id="ARBA00004162"/>
    </source>
</evidence>
<protein>
    <submittedName>
        <fullName evidence="9">Biopolymer transport protein ExbD</fullName>
    </submittedName>
</protein>
<proteinExistence type="inferred from homology"/>
<evidence type="ECO:0000256" key="8">
    <source>
        <dbReference type="SAM" id="Phobius"/>
    </source>
</evidence>
<dbReference type="Proteomes" id="UP000198417">
    <property type="component" value="Unassembled WGS sequence"/>
</dbReference>
<organism evidence="9 10">
    <name type="scientific">Puniceibacterium sediminis</name>
    <dbReference type="NCBI Taxonomy" id="1608407"/>
    <lineage>
        <taxon>Bacteria</taxon>
        <taxon>Pseudomonadati</taxon>
        <taxon>Pseudomonadota</taxon>
        <taxon>Alphaproteobacteria</taxon>
        <taxon>Rhodobacterales</taxon>
        <taxon>Paracoccaceae</taxon>
        <taxon>Puniceibacterium</taxon>
    </lineage>
</organism>
<dbReference type="InterPro" id="IPR003400">
    <property type="entry name" value="ExbD"/>
</dbReference>
<keyword evidence="7" id="KW-0813">Transport</keyword>
<keyword evidence="6 8" id="KW-0472">Membrane</keyword>
<keyword evidence="10" id="KW-1185">Reference proteome</keyword>
<keyword evidence="4 7" id="KW-0812">Transmembrane</keyword>
<dbReference type="GO" id="GO:0005886">
    <property type="term" value="C:plasma membrane"/>
    <property type="evidence" value="ECO:0007669"/>
    <property type="project" value="UniProtKB-SubCell"/>
</dbReference>
<dbReference type="Pfam" id="PF02472">
    <property type="entry name" value="ExbD"/>
    <property type="match status" value="1"/>
</dbReference>
<feature type="transmembrane region" description="Helical" evidence="8">
    <location>
        <begin position="15"/>
        <end position="35"/>
    </location>
</feature>
<evidence type="ECO:0000256" key="7">
    <source>
        <dbReference type="RuleBase" id="RU003879"/>
    </source>
</evidence>
<keyword evidence="3" id="KW-1003">Cell membrane</keyword>
<keyword evidence="7" id="KW-0653">Protein transport</keyword>
<dbReference type="GO" id="GO:0015031">
    <property type="term" value="P:protein transport"/>
    <property type="evidence" value="ECO:0007669"/>
    <property type="project" value="UniProtKB-KW"/>
</dbReference>
<sequence length="127" mass="13906">MSIHRKPRTAREPTIALINVVFLMLVFFMVAGTLAPPMESDLSLVRTADLDGRAPPEVLVIHADGRLSHRGMPLPDVVTYLTTAQDSDVVRLMPDRDLPAETLLRIADEAQAAGPKSVLIITEKALR</sequence>
<dbReference type="AlphaFoldDB" id="A0A238YSH0"/>
<dbReference type="OrthoDB" id="8479787at2"/>
<evidence type="ECO:0000256" key="5">
    <source>
        <dbReference type="ARBA" id="ARBA00022989"/>
    </source>
</evidence>
<evidence type="ECO:0000256" key="4">
    <source>
        <dbReference type="ARBA" id="ARBA00022692"/>
    </source>
</evidence>
<evidence type="ECO:0000256" key="2">
    <source>
        <dbReference type="ARBA" id="ARBA00005811"/>
    </source>
</evidence>
<accession>A0A238YSH0</accession>
<keyword evidence="5 8" id="KW-1133">Transmembrane helix</keyword>
<dbReference type="GO" id="GO:0022857">
    <property type="term" value="F:transmembrane transporter activity"/>
    <property type="evidence" value="ECO:0007669"/>
    <property type="project" value="InterPro"/>
</dbReference>
<reference evidence="9 10" key="1">
    <citation type="submission" date="2017-06" db="EMBL/GenBank/DDBJ databases">
        <authorList>
            <person name="Kim H.J."/>
            <person name="Triplett B.A."/>
        </authorList>
    </citation>
    <scope>NUCLEOTIDE SEQUENCE [LARGE SCALE GENOMIC DNA]</scope>
    <source>
        <strain evidence="9 10">DSM 29052</strain>
    </source>
</reference>